<feature type="repeat" description="WD" evidence="6">
    <location>
        <begin position="216"/>
        <end position="257"/>
    </location>
</feature>
<feature type="region of interest" description="Disordered" evidence="7">
    <location>
        <begin position="859"/>
        <end position="896"/>
    </location>
</feature>
<dbReference type="Gene3D" id="2.130.10.10">
    <property type="entry name" value="YVTN repeat-like/Quinoprotein amine dehydrogenase"/>
    <property type="match status" value="2"/>
</dbReference>
<dbReference type="GO" id="GO:1904263">
    <property type="term" value="P:positive regulation of TORC1 signaling"/>
    <property type="evidence" value="ECO:0007669"/>
    <property type="project" value="TreeGrafter"/>
</dbReference>
<dbReference type="PANTHER" id="PTHR46200:SF1">
    <property type="entry name" value="GATOR COMPLEX PROTEIN WDR24"/>
    <property type="match status" value="1"/>
</dbReference>
<dbReference type="PROSITE" id="PS50294">
    <property type="entry name" value="WD_REPEATS_REGION"/>
    <property type="match status" value="1"/>
</dbReference>
<evidence type="ECO:0000256" key="6">
    <source>
        <dbReference type="PROSITE-ProRule" id="PRU00221"/>
    </source>
</evidence>
<feature type="compositionally biased region" description="Polar residues" evidence="7">
    <location>
        <begin position="885"/>
        <end position="894"/>
    </location>
</feature>
<dbReference type="Proteomes" id="UP001151582">
    <property type="component" value="Unassembled WGS sequence"/>
</dbReference>
<dbReference type="SUPFAM" id="SSF50978">
    <property type="entry name" value="WD40 repeat-like"/>
    <property type="match status" value="1"/>
</dbReference>
<name>A0A9W8B9P4_9FUNG</name>
<evidence type="ECO:0000256" key="3">
    <source>
        <dbReference type="ARBA" id="ARBA00022737"/>
    </source>
</evidence>
<gene>
    <name evidence="9" type="primary">RTC1</name>
    <name evidence="9" type="ORF">H4R34_001588</name>
</gene>
<sequence length="1160" mass="126744">MTFCMASGSVASSVVTAPHDKLIALLAQFAAPITHSVHKDIVGISPAPNGSNHLAIVGNDLSCVLEVGEQGISGEIPLKPGSSINAFNKFTQVCWCKADDTHYRVVAATATGGIYVWDPFSPGTRLITHRREISRINQIVVRPHEPNQFLTVSSNGIVKLWDLRDLGSSQVVYQRRGENFVNAQFNPFDNFDFVIAEESGSLNRIDVRSRASLDRTFAHTKGVKSMHWNPESRWLATAGSDKLIKVWDMQEARFRRNEQTIYTQGSLKSVRWRPGLPRELASCHSASDGLVYLWNLDRPLIPRAFIDCVDPVVDIVFRDSHKLWAVCERGLFRQTDFRRATITEDLFPRNKVHWSPRGDMVFLASRHHQRNPMDQALSAIPALPLESVPTQITSADLVDKRPDGRNGMSHSTTASMPYTTSGGSQPPLWSPSDTRPGYSAKTIDIPISNLLLGGSYASQTPIQRGDDNDDDGIEALPLNSESRRPSTSYRDAVIRPNGTPSPQSHLAAIGSSDPGASKGSDLGFLHMPPGLFLSNRSTTSEPEADSSRPMAPDARQDADQASPGAIAKVTQLLSQGLNAISAFRPLVPIQHMGMLKLSAAHYHFDARAFMYQAKYYAQDSKHPLFSCQKNAMTALQTGNYRACTTWHMLSTLVQSLDLLTHSWDPAALMASGGLLTPGGYRPHESPYYPPDHLAQHYTKPNQVPTYVPTRLHYPTNPPALQLPGHPRNYGVQRKLHSNHPAIPSPAINSAPAPGSGLARGSDNESRHPRLSNAAEQAQPNGVGKSAAVPTAHTVHSQPSSQANSQYPSCHSSVRLKSRPDSPLLTHTADPSTSHQDIGAVGSLQSLNPPISSLLVTNRHSHSEPAMTATASSDEYSGAANHKGQRSPQIKPSTRSRVEFQPDLALTLSDPITTDGSAFPFPMSTGLPRPSAMTAWAGPFASDSRRASTADNLQRAQGTRGDGSGPSALSSLMSPARLRQDPQTHASPLGSGVQLICDVMEFYASQGDVQMCVSIFFVFRPLIEPFVSRIKLSYWCADYVELLRRFKLHAIATDAGNRSQFTFLKKPTTQYSEIPTTCQFCSEIVMYSETGYWTCPSCHNIISRCVLCHLPIRGHIVWCRGCGHGGHVGHLTAWFQRHTSCPSGCGHECSVPFQSSLLPQA</sequence>
<evidence type="ECO:0000313" key="10">
    <source>
        <dbReference type="Proteomes" id="UP001151582"/>
    </source>
</evidence>
<dbReference type="AlphaFoldDB" id="A0A9W8B9P4"/>
<dbReference type="EMBL" id="JANBQB010000079">
    <property type="protein sequence ID" value="KAJ1982820.1"/>
    <property type="molecule type" value="Genomic_DNA"/>
</dbReference>
<dbReference type="GO" id="GO:0005774">
    <property type="term" value="C:vacuolar membrane"/>
    <property type="evidence" value="ECO:0007669"/>
    <property type="project" value="TreeGrafter"/>
</dbReference>
<feature type="compositionally biased region" description="Polar residues" evidence="7">
    <location>
        <begin position="793"/>
        <end position="811"/>
    </location>
</feature>
<protein>
    <submittedName>
        <fullName evidence="9">SEA (Seh1-associated) complex subunit</fullName>
    </submittedName>
</protein>
<comment type="caution">
    <text evidence="9">The sequence shown here is derived from an EMBL/GenBank/DDBJ whole genome shotgun (WGS) entry which is preliminary data.</text>
</comment>
<evidence type="ECO:0000256" key="5">
    <source>
        <dbReference type="ARBA" id="ARBA00022833"/>
    </source>
</evidence>
<dbReference type="GO" id="GO:0016239">
    <property type="term" value="P:positive regulation of macroautophagy"/>
    <property type="evidence" value="ECO:0007669"/>
    <property type="project" value="TreeGrafter"/>
</dbReference>
<proteinExistence type="predicted"/>
<dbReference type="OrthoDB" id="60955at2759"/>
<keyword evidence="4" id="KW-0863">Zinc-finger</keyword>
<dbReference type="GO" id="GO:0061700">
    <property type="term" value="C:GATOR2 complex"/>
    <property type="evidence" value="ECO:0007669"/>
    <property type="project" value="TreeGrafter"/>
</dbReference>
<organism evidence="9 10">
    <name type="scientific">Dimargaris verticillata</name>
    <dbReference type="NCBI Taxonomy" id="2761393"/>
    <lineage>
        <taxon>Eukaryota</taxon>
        <taxon>Fungi</taxon>
        <taxon>Fungi incertae sedis</taxon>
        <taxon>Zoopagomycota</taxon>
        <taxon>Kickxellomycotina</taxon>
        <taxon>Dimargaritomycetes</taxon>
        <taxon>Dimargaritales</taxon>
        <taxon>Dimargaritaceae</taxon>
        <taxon>Dimargaris</taxon>
    </lineage>
</organism>
<keyword evidence="1 6" id="KW-0853">WD repeat</keyword>
<feature type="region of interest" description="Disordered" evidence="7">
    <location>
        <begin position="715"/>
        <end position="844"/>
    </location>
</feature>
<feature type="region of interest" description="Disordered" evidence="7">
    <location>
        <begin position="458"/>
        <end position="562"/>
    </location>
</feature>
<keyword evidence="3" id="KW-0677">Repeat</keyword>
<dbReference type="SMART" id="SM00320">
    <property type="entry name" value="WD40"/>
    <property type="match status" value="4"/>
</dbReference>
<feature type="compositionally biased region" description="Low complexity" evidence="7">
    <location>
        <begin position="740"/>
        <end position="753"/>
    </location>
</feature>
<evidence type="ECO:0000256" key="1">
    <source>
        <dbReference type="ARBA" id="ARBA00022574"/>
    </source>
</evidence>
<feature type="compositionally biased region" description="Polar residues" evidence="7">
    <location>
        <begin position="408"/>
        <end position="424"/>
    </location>
</feature>
<dbReference type="Pfam" id="PF17120">
    <property type="entry name" value="zf-RING_16"/>
    <property type="match status" value="1"/>
</dbReference>
<dbReference type="InterPro" id="IPR036322">
    <property type="entry name" value="WD40_repeat_dom_sf"/>
</dbReference>
<evidence type="ECO:0000256" key="2">
    <source>
        <dbReference type="ARBA" id="ARBA00022723"/>
    </source>
</evidence>
<feature type="region of interest" description="Disordered" evidence="7">
    <location>
        <begin position="941"/>
        <end position="970"/>
    </location>
</feature>
<feature type="region of interest" description="Disordered" evidence="7">
    <location>
        <begin position="397"/>
        <end position="437"/>
    </location>
</feature>
<dbReference type="InterPro" id="IPR015943">
    <property type="entry name" value="WD40/YVTN_repeat-like_dom_sf"/>
</dbReference>
<dbReference type="InterPro" id="IPR019775">
    <property type="entry name" value="WD40_repeat_CS"/>
</dbReference>
<dbReference type="GO" id="GO:0008270">
    <property type="term" value="F:zinc ion binding"/>
    <property type="evidence" value="ECO:0007669"/>
    <property type="project" value="UniProtKB-KW"/>
</dbReference>
<dbReference type="PROSITE" id="PS50082">
    <property type="entry name" value="WD_REPEATS_2"/>
    <property type="match status" value="1"/>
</dbReference>
<reference evidence="9" key="1">
    <citation type="submission" date="2022-07" db="EMBL/GenBank/DDBJ databases">
        <title>Phylogenomic reconstructions and comparative analyses of Kickxellomycotina fungi.</title>
        <authorList>
            <person name="Reynolds N.K."/>
            <person name="Stajich J.E."/>
            <person name="Barry K."/>
            <person name="Grigoriev I.V."/>
            <person name="Crous P."/>
            <person name="Smith M.E."/>
        </authorList>
    </citation>
    <scope>NUCLEOTIDE SEQUENCE</scope>
    <source>
        <strain evidence="9">RSA 567</strain>
    </source>
</reference>
<dbReference type="Pfam" id="PF00400">
    <property type="entry name" value="WD40"/>
    <property type="match status" value="1"/>
</dbReference>
<feature type="domain" description="WDR59/RTC1-like RING zinc finger" evidence="8">
    <location>
        <begin position="1101"/>
        <end position="1149"/>
    </location>
</feature>
<keyword evidence="2" id="KW-0479">Metal-binding</keyword>
<dbReference type="PROSITE" id="PS00678">
    <property type="entry name" value="WD_REPEATS_1"/>
    <property type="match status" value="1"/>
</dbReference>
<keyword evidence="5" id="KW-0862">Zinc</keyword>
<keyword evidence="10" id="KW-1185">Reference proteome</keyword>
<dbReference type="GO" id="GO:0005829">
    <property type="term" value="C:cytosol"/>
    <property type="evidence" value="ECO:0007669"/>
    <property type="project" value="TreeGrafter"/>
</dbReference>
<dbReference type="InterPro" id="IPR001680">
    <property type="entry name" value="WD40_rpt"/>
</dbReference>
<accession>A0A9W8B9P4</accession>
<dbReference type="InterPro" id="IPR049566">
    <property type="entry name" value="WDR59_RTC1-like_RING_Znf"/>
</dbReference>
<evidence type="ECO:0000256" key="7">
    <source>
        <dbReference type="SAM" id="MobiDB-lite"/>
    </source>
</evidence>
<evidence type="ECO:0000256" key="4">
    <source>
        <dbReference type="ARBA" id="ARBA00022771"/>
    </source>
</evidence>
<dbReference type="InterPro" id="IPR037590">
    <property type="entry name" value="WDR24"/>
</dbReference>
<evidence type="ECO:0000313" key="9">
    <source>
        <dbReference type="EMBL" id="KAJ1982820.1"/>
    </source>
</evidence>
<dbReference type="PANTHER" id="PTHR46200">
    <property type="entry name" value="GATOR COMPLEX PROTEIN WDR24"/>
    <property type="match status" value="1"/>
</dbReference>
<evidence type="ECO:0000259" key="8">
    <source>
        <dbReference type="Pfam" id="PF17120"/>
    </source>
</evidence>